<name>A0A0U1HV77_YERRO</name>
<dbReference type="EMBL" id="CTKE01000015">
    <property type="protein sequence ID" value="CQI93373.1"/>
    <property type="molecule type" value="Genomic_DNA"/>
</dbReference>
<proteinExistence type="predicted"/>
<sequence>MRYYSNLERDKCCNMLIDRLKFQHLNEVYGSYYESINI</sequence>
<dbReference type="EMBL" id="CP009787">
    <property type="protein sequence ID" value="AJJ09421.1"/>
    <property type="molecule type" value="Genomic_DNA"/>
</dbReference>
<evidence type="ECO:0000313" key="3">
    <source>
        <dbReference type="Proteomes" id="UP000031914"/>
    </source>
</evidence>
<dbReference type="STRING" id="29485.CH64_1153"/>
<organism evidence="2 4">
    <name type="scientific">Yersinia rohdei</name>
    <dbReference type="NCBI Taxonomy" id="29485"/>
    <lineage>
        <taxon>Bacteria</taxon>
        <taxon>Pseudomonadati</taxon>
        <taxon>Pseudomonadota</taxon>
        <taxon>Gammaproteobacteria</taxon>
        <taxon>Enterobacterales</taxon>
        <taxon>Yersiniaceae</taxon>
        <taxon>Yersinia</taxon>
    </lineage>
</organism>
<dbReference type="KEGG" id="yro:CH64_1153"/>
<evidence type="ECO:0000313" key="4">
    <source>
        <dbReference type="Proteomes" id="UP000042054"/>
    </source>
</evidence>
<protein>
    <submittedName>
        <fullName evidence="2">Uncharacterized protein</fullName>
    </submittedName>
</protein>
<accession>A0A0U1HV77</accession>
<dbReference type="Proteomes" id="UP000042054">
    <property type="component" value="Unassembled WGS sequence"/>
</dbReference>
<reference evidence="2 4" key="2">
    <citation type="submission" date="2015-03" db="EMBL/GenBank/DDBJ databases">
        <authorList>
            <person name="Murphy D."/>
        </authorList>
    </citation>
    <scope>NUCLEOTIDE SEQUENCE [LARGE SCALE GENOMIC DNA]</scope>
    <source>
        <strain evidence="2 4">68/02</strain>
    </source>
</reference>
<keyword evidence="3" id="KW-1185">Reference proteome</keyword>
<evidence type="ECO:0000313" key="1">
    <source>
        <dbReference type="EMBL" id="AJJ09421.1"/>
    </source>
</evidence>
<dbReference type="Proteomes" id="UP000031914">
    <property type="component" value="Chromosome"/>
</dbReference>
<gene>
    <name evidence="1" type="ORF">CH64_1153</name>
    <name evidence="2" type="ORF">ERS008555_02905</name>
</gene>
<evidence type="ECO:0000313" key="2">
    <source>
        <dbReference type="EMBL" id="CQI93373.1"/>
    </source>
</evidence>
<reference evidence="1 3" key="1">
    <citation type="journal article" date="2015" name="Genome Announc.">
        <title>Thirty-Two Complete Genome Assemblies of Nine Yersinia Species, Including Y. pestis, Y. pseudotuberculosis, and Y. enterocolitica.</title>
        <authorList>
            <person name="Johnson S.L."/>
            <person name="Daligault H.E."/>
            <person name="Davenport K.W."/>
            <person name="Jaissle J."/>
            <person name="Frey K.G."/>
            <person name="Ladner J.T."/>
            <person name="Broomall S.M."/>
            <person name="Bishop-Lilly K.A."/>
            <person name="Bruce D.C."/>
            <person name="Coyne S.R."/>
            <person name="Gibbons H.S."/>
            <person name="Lo C.C."/>
            <person name="Munk A.C."/>
            <person name="Rosenzweig C.N."/>
            <person name="Koroleva G.I."/>
            <person name="Palacios G.F."/>
            <person name="Redden C.L."/>
            <person name="Xu Y."/>
            <person name="Minogue T.D."/>
            <person name="Chain P.S."/>
        </authorList>
    </citation>
    <scope>NUCLEOTIDE SEQUENCE [LARGE SCALE GENOMIC DNA]</scope>
    <source>
        <strain evidence="1 3">YRA</strain>
    </source>
</reference>
<dbReference type="AlphaFoldDB" id="A0A0U1HV77"/>